<dbReference type="AlphaFoldDB" id="A0A8H9K5C1"/>
<comment type="caution">
    <text evidence="1">The sequence shown here is derived from an EMBL/GenBank/DDBJ whole genome shotgun (WGS) entry which is preliminary data.</text>
</comment>
<dbReference type="Proteomes" id="UP000863257">
    <property type="component" value="Unassembled WGS sequence"/>
</dbReference>
<name>A0A8H9K5C1_VIBVL</name>
<reference evidence="1" key="2">
    <citation type="submission" date="2019-01" db="EMBL/GenBank/DDBJ databases">
        <authorList>
            <consortium name="NCBI Pathogen Detection Project"/>
        </authorList>
    </citation>
    <scope>NUCLEOTIDE SEQUENCE</scope>
    <source>
        <strain evidence="1">BCW_3452</strain>
    </source>
</reference>
<protein>
    <submittedName>
        <fullName evidence="1">Uncharacterized protein</fullName>
    </submittedName>
</protein>
<reference evidence="1" key="1">
    <citation type="journal article" date="2018" name="Genome Biol.">
        <title>SKESA: strategic k-mer extension for scrupulous assemblies.</title>
        <authorList>
            <person name="Souvorov A."/>
            <person name="Agarwala R."/>
            <person name="Lipman D.J."/>
        </authorList>
    </citation>
    <scope>NUCLEOTIDE SEQUENCE</scope>
    <source>
        <strain evidence="1">BCW_3452</strain>
    </source>
</reference>
<gene>
    <name evidence="1" type="ORF">I7730_00310</name>
</gene>
<proteinExistence type="predicted"/>
<dbReference type="EMBL" id="DACRBY010000001">
    <property type="protein sequence ID" value="HAS8538241.1"/>
    <property type="molecule type" value="Genomic_DNA"/>
</dbReference>
<accession>A0A8H9K5C1</accession>
<sequence length="80" mass="8856">MSDNFVFMTLRATSVVLPKEECSELPESNAIMVSPDSTEFTVDMVNAKSLEIVDDLKAVSPVLKAAIECDMYDLIRIQEA</sequence>
<organism evidence="1">
    <name type="scientific">Vibrio vulnificus</name>
    <dbReference type="NCBI Taxonomy" id="672"/>
    <lineage>
        <taxon>Bacteria</taxon>
        <taxon>Pseudomonadati</taxon>
        <taxon>Pseudomonadota</taxon>
        <taxon>Gammaproteobacteria</taxon>
        <taxon>Vibrionales</taxon>
        <taxon>Vibrionaceae</taxon>
        <taxon>Vibrio</taxon>
    </lineage>
</organism>
<evidence type="ECO:0000313" key="1">
    <source>
        <dbReference type="EMBL" id="HAS8538241.1"/>
    </source>
</evidence>